<gene>
    <name evidence="1" type="ORF">Vadar_002637</name>
</gene>
<evidence type="ECO:0000313" key="2">
    <source>
        <dbReference type="Proteomes" id="UP000828048"/>
    </source>
</evidence>
<organism evidence="1 2">
    <name type="scientific">Vaccinium darrowii</name>
    <dbReference type="NCBI Taxonomy" id="229202"/>
    <lineage>
        <taxon>Eukaryota</taxon>
        <taxon>Viridiplantae</taxon>
        <taxon>Streptophyta</taxon>
        <taxon>Embryophyta</taxon>
        <taxon>Tracheophyta</taxon>
        <taxon>Spermatophyta</taxon>
        <taxon>Magnoliopsida</taxon>
        <taxon>eudicotyledons</taxon>
        <taxon>Gunneridae</taxon>
        <taxon>Pentapetalae</taxon>
        <taxon>asterids</taxon>
        <taxon>Ericales</taxon>
        <taxon>Ericaceae</taxon>
        <taxon>Vaccinioideae</taxon>
        <taxon>Vaccinieae</taxon>
        <taxon>Vaccinium</taxon>
    </lineage>
</organism>
<evidence type="ECO:0000313" key="1">
    <source>
        <dbReference type="EMBL" id="KAH7839324.1"/>
    </source>
</evidence>
<keyword evidence="2" id="KW-1185">Reference proteome</keyword>
<reference evidence="1 2" key="1">
    <citation type="journal article" date="2021" name="Hortic Res">
        <title>High-quality reference genome and annotation aids understanding of berry development for evergreen blueberry (Vaccinium darrowii).</title>
        <authorList>
            <person name="Yu J."/>
            <person name="Hulse-Kemp A.M."/>
            <person name="Babiker E."/>
            <person name="Staton M."/>
        </authorList>
    </citation>
    <scope>NUCLEOTIDE SEQUENCE [LARGE SCALE GENOMIC DNA]</scope>
    <source>
        <strain evidence="2">cv. NJ 8807/NJ 8810</strain>
        <tissue evidence="1">Young leaf</tissue>
    </source>
</reference>
<dbReference type="Proteomes" id="UP000828048">
    <property type="component" value="Chromosome 10"/>
</dbReference>
<dbReference type="EMBL" id="CM037160">
    <property type="protein sequence ID" value="KAH7839324.1"/>
    <property type="molecule type" value="Genomic_DNA"/>
</dbReference>
<protein>
    <submittedName>
        <fullName evidence="1">Uncharacterized protein</fullName>
    </submittedName>
</protein>
<sequence length="347" mass="38181">MISSTSLISVLPLVPLRRQCDGYSRSSIPNSFPGVSMPSFQRNIILQCKPRFGMRSFSSFSTQVKTQAVRGRVLSLAEQNEVEEKFQVVAAVRSVYNDIVIVDTPQSRMLLLDSSHNVHSILTRGEKWTGSYWDEFASLPAIVPEGPIAIFGLGAGTAAHLMLDLWPSLELHGWEIDRILVDKAREYFALSDLEKHTPTGGILHVCVGDALSPSVNVSGGYSGIIVDLFSDGNVLPQLQEVSTWLELHDKLMPNGRFMVNCGAANDGVSDAASPEFSAIDHSWVQNSTIRALYQAFPTKLNWKKTPKEEGENYIALTGPLPDLATWSAVLPDRLSSTVNQWKPCLPL</sequence>
<accession>A0ACB7XEV5</accession>
<proteinExistence type="predicted"/>
<name>A0ACB7XEV5_9ERIC</name>
<comment type="caution">
    <text evidence="1">The sequence shown here is derived from an EMBL/GenBank/DDBJ whole genome shotgun (WGS) entry which is preliminary data.</text>
</comment>